<sequence length="91" mass="10640">MTLSELYVKLKELGISEDRYYLHGLYGAIDDNDRLGLVMQKGKYSPEYIVYYKERGEMQSKKIFFTEDDACQYVYKSLVGSKTGRGQYPKE</sequence>
<reference evidence="1 2" key="1">
    <citation type="journal article" date="2017" name="Int. J. Syst. Evol. Microbiol.">
        <title>Mucilaginibacterpsychrotolerans sp. nov., isolated from peatlands.</title>
        <authorList>
            <person name="Deng Y."/>
            <person name="Shen L."/>
            <person name="Xu B."/>
            <person name="Liu Y."/>
            <person name="Gu Z."/>
            <person name="Liu H."/>
            <person name="Zhou Y."/>
        </authorList>
    </citation>
    <scope>NUCLEOTIDE SEQUENCE [LARGE SCALE GENOMIC DNA]</scope>
    <source>
        <strain evidence="1 2">NH7-4</strain>
    </source>
</reference>
<dbReference type="OrthoDB" id="1451802at2"/>
<dbReference type="EMBL" id="SOZE01000002">
    <property type="protein sequence ID" value="TFF40070.1"/>
    <property type="molecule type" value="Genomic_DNA"/>
</dbReference>
<comment type="caution">
    <text evidence="1">The sequence shown here is derived from an EMBL/GenBank/DDBJ whole genome shotgun (WGS) entry which is preliminary data.</text>
</comment>
<proteinExistence type="predicted"/>
<gene>
    <name evidence="1" type="ORF">E2R66_02115</name>
</gene>
<dbReference type="AlphaFoldDB" id="A0A4Y8SMZ6"/>
<protein>
    <submittedName>
        <fullName evidence="1">Uncharacterized protein</fullName>
    </submittedName>
</protein>
<keyword evidence="2" id="KW-1185">Reference proteome</keyword>
<dbReference type="Proteomes" id="UP000297540">
    <property type="component" value="Unassembled WGS sequence"/>
</dbReference>
<accession>A0A4Y8SMZ6</accession>
<name>A0A4Y8SMZ6_9SPHI</name>
<evidence type="ECO:0000313" key="1">
    <source>
        <dbReference type="EMBL" id="TFF40070.1"/>
    </source>
</evidence>
<dbReference type="RefSeq" id="WP_133226829.1">
    <property type="nucleotide sequence ID" value="NZ_SOZE01000002.1"/>
</dbReference>
<organism evidence="1 2">
    <name type="scientific">Mucilaginibacter psychrotolerans</name>
    <dbReference type="NCBI Taxonomy" id="1524096"/>
    <lineage>
        <taxon>Bacteria</taxon>
        <taxon>Pseudomonadati</taxon>
        <taxon>Bacteroidota</taxon>
        <taxon>Sphingobacteriia</taxon>
        <taxon>Sphingobacteriales</taxon>
        <taxon>Sphingobacteriaceae</taxon>
        <taxon>Mucilaginibacter</taxon>
    </lineage>
</organism>
<evidence type="ECO:0000313" key="2">
    <source>
        <dbReference type="Proteomes" id="UP000297540"/>
    </source>
</evidence>